<accession>A0A8X6NHR9</accession>
<feature type="compositionally biased region" description="Basic and acidic residues" evidence="1">
    <location>
        <begin position="1"/>
        <end position="14"/>
    </location>
</feature>
<comment type="caution">
    <text evidence="2">The sequence shown here is derived from an EMBL/GenBank/DDBJ whole genome shotgun (WGS) entry which is preliminary data.</text>
</comment>
<keyword evidence="3" id="KW-1185">Reference proteome</keyword>
<sequence>MAKNYHPEVIDREPHTHRRSPHSEQIMKAKKQKQKRKAQINTDSTNCTCPNRDRNFINNSEQGFLPQLKTRHDYQLGVLERKCSIVNMSHFRPFN</sequence>
<reference evidence="2" key="1">
    <citation type="submission" date="2020-08" db="EMBL/GenBank/DDBJ databases">
        <title>Multicomponent nature underlies the extraordinary mechanical properties of spider dragline silk.</title>
        <authorList>
            <person name="Kono N."/>
            <person name="Nakamura H."/>
            <person name="Mori M."/>
            <person name="Yoshida Y."/>
            <person name="Ohtoshi R."/>
            <person name="Malay A.D."/>
            <person name="Moran D.A.P."/>
            <person name="Tomita M."/>
            <person name="Numata K."/>
            <person name="Arakawa K."/>
        </authorList>
    </citation>
    <scope>NUCLEOTIDE SEQUENCE</scope>
</reference>
<dbReference type="EMBL" id="BMAW01009429">
    <property type="protein sequence ID" value="GFT13813.1"/>
    <property type="molecule type" value="Genomic_DNA"/>
</dbReference>
<evidence type="ECO:0000313" key="2">
    <source>
        <dbReference type="EMBL" id="GFT13813.1"/>
    </source>
</evidence>
<feature type="region of interest" description="Disordered" evidence="1">
    <location>
        <begin position="1"/>
        <end position="53"/>
    </location>
</feature>
<dbReference type="AlphaFoldDB" id="A0A8X6NHR9"/>
<feature type="compositionally biased region" description="Polar residues" evidence="1">
    <location>
        <begin position="40"/>
        <end position="49"/>
    </location>
</feature>
<gene>
    <name evidence="2" type="ORF">NPIL_414341</name>
</gene>
<evidence type="ECO:0000256" key="1">
    <source>
        <dbReference type="SAM" id="MobiDB-lite"/>
    </source>
</evidence>
<dbReference type="Proteomes" id="UP000887013">
    <property type="component" value="Unassembled WGS sequence"/>
</dbReference>
<protein>
    <submittedName>
        <fullName evidence="2">Uncharacterized protein</fullName>
    </submittedName>
</protein>
<organism evidence="2 3">
    <name type="scientific">Nephila pilipes</name>
    <name type="common">Giant wood spider</name>
    <name type="synonym">Nephila maculata</name>
    <dbReference type="NCBI Taxonomy" id="299642"/>
    <lineage>
        <taxon>Eukaryota</taxon>
        <taxon>Metazoa</taxon>
        <taxon>Ecdysozoa</taxon>
        <taxon>Arthropoda</taxon>
        <taxon>Chelicerata</taxon>
        <taxon>Arachnida</taxon>
        <taxon>Araneae</taxon>
        <taxon>Araneomorphae</taxon>
        <taxon>Entelegynae</taxon>
        <taxon>Araneoidea</taxon>
        <taxon>Nephilidae</taxon>
        <taxon>Nephila</taxon>
    </lineage>
</organism>
<evidence type="ECO:0000313" key="3">
    <source>
        <dbReference type="Proteomes" id="UP000887013"/>
    </source>
</evidence>
<feature type="compositionally biased region" description="Basic residues" evidence="1">
    <location>
        <begin position="28"/>
        <end position="38"/>
    </location>
</feature>
<proteinExistence type="predicted"/>
<name>A0A8X6NHR9_NEPPI</name>